<dbReference type="PANTHER" id="PTHR11681">
    <property type="entry name" value="NEUROPHYSIN"/>
    <property type="match status" value="1"/>
</dbReference>
<dbReference type="SMART" id="SM00003">
    <property type="entry name" value="NH"/>
    <property type="match status" value="1"/>
</dbReference>
<name>A0A915HNS1_ROMCU</name>
<keyword evidence="3" id="KW-0472">Membrane</keyword>
<dbReference type="Proteomes" id="UP000887565">
    <property type="component" value="Unplaced"/>
</dbReference>
<reference evidence="5" key="1">
    <citation type="submission" date="2022-11" db="UniProtKB">
        <authorList>
            <consortium name="WormBaseParasite"/>
        </authorList>
    </citation>
    <scope>IDENTIFICATION</scope>
</reference>
<keyword evidence="3" id="KW-1133">Transmembrane helix</keyword>
<protein>
    <submittedName>
        <fullName evidence="5">Uncharacterized protein</fullName>
    </submittedName>
</protein>
<comment type="similarity">
    <text evidence="1">Belongs to the vasopressin/oxytocin family.</text>
</comment>
<dbReference type="OMA" id="CMTEPEC"/>
<proteinExistence type="inferred from homology"/>
<evidence type="ECO:0000256" key="1">
    <source>
        <dbReference type="ARBA" id="ARBA00007369"/>
    </source>
</evidence>
<dbReference type="GO" id="GO:0030141">
    <property type="term" value="C:secretory granule"/>
    <property type="evidence" value="ECO:0007669"/>
    <property type="project" value="TreeGrafter"/>
</dbReference>
<evidence type="ECO:0000256" key="2">
    <source>
        <dbReference type="ARBA" id="ARBA00023157"/>
    </source>
</evidence>
<evidence type="ECO:0000313" key="4">
    <source>
        <dbReference type="Proteomes" id="UP000887565"/>
    </source>
</evidence>
<dbReference type="InterPro" id="IPR036387">
    <property type="entry name" value="Neurhyp_horm_dom_sf"/>
</dbReference>
<keyword evidence="4" id="KW-1185">Reference proteome</keyword>
<dbReference type="AlphaFoldDB" id="A0A915HNS1"/>
<dbReference type="Pfam" id="PF00184">
    <property type="entry name" value="Hormone_5"/>
    <property type="match status" value="1"/>
</dbReference>
<dbReference type="GO" id="GO:0005615">
    <property type="term" value="C:extracellular space"/>
    <property type="evidence" value="ECO:0007669"/>
    <property type="project" value="TreeGrafter"/>
</dbReference>
<dbReference type="SUPFAM" id="SSF49606">
    <property type="entry name" value="Neurophysin II"/>
    <property type="match status" value="1"/>
</dbReference>
<evidence type="ECO:0000256" key="3">
    <source>
        <dbReference type="SAM" id="Phobius"/>
    </source>
</evidence>
<accession>A0A915HNS1</accession>
<keyword evidence="3" id="KW-0812">Transmembrane</keyword>
<dbReference type="Gene3D" id="2.60.9.10">
    <property type="entry name" value="Neurohypophysial hormone domain"/>
    <property type="match status" value="1"/>
</dbReference>
<dbReference type="InterPro" id="IPR000981">
    <property type="entry name" value="Neurhyp_horm"/>
</dbReference>
<dbReference type="GO" id="GO:0005185">
    <property type="term" value="F:neurohypophyseal hormone activity"/>
    <property type="evidence" value="ECO:0007669"/>
    <property type="project" value="InterPro"/>
</dbReference>
<evidence type="ECO:0000313" key="5">
    <source>
        <dbReference type="WBParaSite" id="nRc.2.0.1.t03156-RA"/>
    </source>
</evidence>
<feature type="transmembrane region" description="Helical" evidence="3">
    <location>
        <begin position="12"/>
        <end position="33"/>
    </location>
</feature>
<dbReference type="WBParaSite" id="nRc.2.0.1.t03156-RA">
    <property type="protein sequence ID" value="nRc.2.0.1.t03156-RA"/>
    <property type="gene ID" value="nRc.2.0.1.g03156"/>
</dbReference>
<dbReference type="PANTHER" id="PTHR11681:SF5">
    <property type="entry name" value="ISOTOCIN"/>
    <property type="match status" value="1"/>
</dbReference>
<keyword evidence="2" id="KW-1015">Disulfide bond</keyword>
<organism evidence="4 5">
    <name type="scientific">Romanomermis culicivorax</name>
    <name type="common">Nematode worm</name>
    <dbReference type="NCBI Taxonomy" id="13658"/>
    <lineage>
        <taxon>Eukaryota</taxon>
        <taxon>Metazoa</taxon>
        <taxon>Ecdysozoa</taxon>
        <taxon>Nematoda</taxon>
        <taxon>Enoplea</taxon>
        <taxon>Dorylaimia</taxon>
        <taxon>Mermithida</taxon>
        <taxon>Mermithoidea</taxon>
        <taxon>Mermithidae</taxon>
        <taxon>Romanomermis</taxon>
    </lineage>
</organism>
<sequence>MQKTKSGTGHPMYVLWLLITILYSSQLVTPCYIRNCPVKWYGKRSGADTMRIRSCLSCGPGNVGVCAGPYACCSPAFGCILGADVPATEPCIVEYFRSSPCQSPNAKACGSKSSGICGTHGFCCTDDGCHVDSECKFGDENQPTT</sequence>